<protein>
    <recommendedName>
        <fullName evidence="4">Glutaredoxin domain-containing protein</fullName>
    </recommendedName>
</protein>
<organism evidence="5">
    <name type="scientific">Medioppia subpectinata</name>
    <dbReference type="NCBI Taxonomy" id="1979941"/>
    <lineage>
        <taxon>Eukaryota</taxon>
        <taxon>Metazoa</taxon>
        <taxon>Ecdysozoa</taxon>
        <taxon>Arthropoda</taxon>
        <taxon>Chelicerata</taxon>
        <taxon>Arachnida</taxon>
        <taxon>Acari</taxon>
        <taxon>Acariformes</taxon>
        <taxon>Sarcoptiformes</taxon>
        <taxon>Oribatida</taxon>
        <taxon>Brachypylina</taxon>
        <taxon>Oppioidea</taxon>
        <taxon>Oppiidae</taxon>
        <taxon>Medioppia</taxon>
    </lineage>
</organism>
<dbReference type="Gene3D" id="3.40.30.10">
    <property type="entry name" value="Glutaredoxin"/>
    <property type="match status" value="1"/>
</dbReference>
<dbReference type="SUPFAM" id="SSF50249">
    <property type="entry name" value="Nucleic acid-binding proteins"/>
    <property type="match status" value="1"/>
</dbReference>
<dbReference type="EMBL" id="OC861966">
    <property type="protein sequence ID" value="CAD7629859.1"/>
    <property type="molecule type" value="Genomic_DNA"/>
</dbReference>
<proteinExistence type="inferred from homology"/>
<comment type="subcellular location">
    <subcellularLocation>
        <location evidence="1">Nucleus</location>
    </subcellularLocation>
</comment>
<feature type="non-terminal residue" evidence="5">
    <location>
        <position position="1"/>
    </location>
</feature>
<evidence type="ECO:0000313" key="5">
    <source>
        <dbReference type="EMBL" id="CAD7629859.1"/>
    </source>
</evidence>
<evidence type="ECO:0000256" key="1">
    <source>
        <dbReference type="ARBA" id="ARBA00004123"/>
    </source>
</evidence>
<dbReference type="GO" id="GO:0006281">
    <property type="term" value="P:DNA repair"/>
    <property type="evidence" value="ECO:0007669"/>
    <property type="project" value="InterPro"/>
</dbReference>
<dbReference type="SUPFAM" id="SSF52833">
    <property type="entry name" value="Thioredoxin-like"/>
    <property type="match status" value="1"/>
</dbReference>
<gene>
    <name evidence="5" type="ORF">OSB1V03_LOCUS10274</name>
</gene>
<dbReference type="EMBL" id="CAJPIZ010007391">
    <property type="protein sequence ID" value="CAG2110289.1"/>
    <property type="molecule type" value="Genomic_DNA"/>
</dbReference>
<dbReference type="AlphaFoldDB" id="A0A7R9KUV6"/>
<reference evidence="5" key="1">
    <citation type="submission" date="2020-11" db="EMBL/GenBank/DDBJ databases">
        <authorList>
            <person name="Tran Van P."/>
        </authorList>
    </citation>
    <scope>NUCLEOTIDE SEQUENCE</scope>
</reference>
<dbReference type="InterPro" id="IPR012340">
    <property type="entry name" value="NA-bd_OB-fold"/>
</dbReference>
<comment type="similarity">
    <text evidence="2">Belongs to the replication factor A protein 3 family.</text>
</comment>
<dbReference type="PANTHER" id="PTHR45694">
    <property type="entry name" value="GLUTAREDOXIN 2"/>
    <property type="match status" value="1"/>
</dbReference>
<dbReference type="CDD" id="cd03419">
    <property type="entry name" value="GRX_GRXh_1_2_like"/>
    <property type="match status" value="1"/>
</dbReference>
<dbReference type="Proteomes" id="UP000759131">
    <property type="component" value="Unassembled WGS sequence"/>
</dbReference>
<evidence type="ECO:0000256" key="3">
    <source>
        <dbReference type="ARBA" id="ARBA00023242"/>
    </source>
</evidence>
<dbReference type="GO" id="GO:0031981">
    <property type="term" value="C:nuclear lumen"/>
    <property type="evidence" value="ECO:0007669"/>
    <property type="project" value="UniProtKB-ARBA"/>
</dbReference>
<dbReference type="InterPro" id="IPR036249">
    <property type="entry name" value="Thioredoxin-like_sf"/>
</dbReference>
<dbReference type="PRINTS" id="PR00160">
    <property type="entry name" value="GLUTAREDOXIN"/>
</dbReference>
<feature type="domain" description="Glutaredoxin" evidence="4">
    <location>
        <begin position="142"/>
        <end position="204"/>
    </location>
</feature>
<dbReference type="Pfam" id="PF00462">
    <property type="entry name" value="Glutaredoxin"/>
    <property type="match status" value="1"/>
</dbReference>
<dbReference type="GO" id="GO:0015038">
    <property type="term" value="F:glutathione disulfide oxidoreductase activity"/>
    <property type="evidence" value="ECO:0007669"/>
    <property type="project" value="TreeGrafter"/>
</dbReference>
<evidence type="ECO:0000259" key="4">
    <source>
        <dbReference type="Pfam" id="PF00462"/>
    </source>
</evidence>
<dbReference type="InterPro" id="IPR014025">
    <property type="entry name" value="Glutaredoxin_subgr"/>
</dbReference>
<dbReference type="OrthoDB" id="6487967at2759"/>
<dbReference type="InterPro" id="IPR013970">
    <property type="entry name" value="Rfa2"/>
</dbReference>
<dbReference type="Pfam" id="PF08661">
    <property type="entry name" value="Rep_fac-A_3"/>
    <property type="match status" value="1"/>
</dbReference>
<dbReference type="PANTHER" id="PTHR45694:SF18">
    <property type="entry name" value="GLUTAREDOXIN-1-RELATED"/>
    <property type="match status" value="1"/>
</dbReference>
<name>A0A7R9KUV6_9ACAR</name>
<evidence type="ECO:0000313" key="6">
    <source>
        <dbReference type="Proteomes" id="UP000759131"/>
    </source>
</evidence>
<dbReference type="Gene3D" id="2.40.50.140">
    <property type="entry name" value="Nucleic acid-binding proteins"/>
    <property type="match status" value="1"/>
</dbReference>
<dbReference type="GO" id="GO:0034599">
    <property type="term" value="P:cellular response to oxidative stress"/>
    <property type="evidence" value="ECO:0007669"/>
    <property type="project" value="TreeGrafter"/>
</dbReference>
<dbReference type="GO" id="GO:0003677">
    <property type="term" value="F:DNA binding"/>
    <property type="evidence" value="ECO:0007669"/>
    <property type="project" value="InterPro"/>
</dbReference>
<dbReference type="GO" id="GO:0005737">
    <property type="term" value="C:cytoplasm"/>
    <property type="evidence" value="ECO:0007669"/>
    <property type="project" value="TreeGrafter"/>
</dbReference>
<keyword evidence="3" id="KW-0539">Nucleus</keyword>
<keyword evidence="6" id="KW-1185">Reference proteome</keyword>
<sequence length="248" mass="27702">MDSYSSSAKIPITGALMQNYVQKAATLIGDVIKVENDGKRATIKTTDDQFIQIVFTQPLMTPLTNQCLIEVYGIVLSRTQFQCHKYKTFSQEMSDKFDRKTYNESIAQHIKPCDEQIIDMPPVLTSDDIRQQLDQLIASNKVLLFTTSTCRLNVMVKELFKSLNVEIVVVQLDVIARGRELRQALTARVGRPSLPQVFIAGKHIGGCDDTHRARDDGLLAKLLKGHDYDLIGSGSEELAALTRVRTAS</sequence>
<evidence type="ECO:0000256" key="2">
    <source>
        <dbReference type="ARBA" id="ARBA00009761"/>
    </source>
</evidence>
<dbReference type="GO" id="GO:0006260">
    <property type="term" value="P:DNA replication"/>
    <property type="evidence" value="ECO:0007669"/>
    <property type="project" value="InterPro"/>
</dbReference>
<dbReference type="PROSITE" id="PS51354">
    <property type="entry name" value="GLUTAREDOXIN_2"/>
    <property type="match status" value="1"/>
</dbReference>
<dbReference type="InterPro" id="IPR002109">
    <property type="entry name" value="Glutaredoxin"/>
</dbReference>
<dbReference type="GO" id="GO:0006310">
    <property type="term" value="P:DNA recombination"/>
    <property type="evidence" value="ECO:0007669"/>
    <property type="project" value="InterPro"/>
</dbReference>
<accession>A0A7R9KUV6</accession>